<keyword evidence="9 12" id="KW-1133">Transmembrane helix</keyword>
<feature type="non-terminal residue" evidence="13">
    <location>
        <position position="94"/>
    </location>
</feature>
<dbReference type="PANTHER" id="PTHR48043:SF64">
    <property type="entry name" value="UDP-GLUCURONOSYLTRANSFERASE 2B15"/>
    <property type="match status" value="1"/>
</dbReference>
<comment type="caution">
    <text evidence="13">The sequence shown here is derived from an EMBL/GenBank/DDBJ whole genome shotgun (WGS) entry which is preliminary data.</text>
</comment>
<keyword evidence="11" id="KW-0325">Glycoprotein</keyword>
<evidence type="ECO:0000256" key="3">
    <source>
        <dbReference type="ARBA" id="ARBA00012544"/>
    </source>
</evidence>
<dbReference type="Proteomes" id="UP000092124">
    <property type="component" value="Unassembled WGS sequence"/>
</dbReference>
<keyword evidence="14" id="KW-1185">Reference proteome</keyword>
<evidence type="ECO:0000256" key="8">
    <source>
        <dbReference type="ARBA" id="ARBA00022824"/>
    </source>
</evidence>
<evidence type="ECO:0000256" key="5">
    <source>
        <dbReference type="ARBA" id="ARBA00022679"/>
    </source>
</evidence>
<accession>A0A1A6FSM3</accession>
<keyword evidence="8" id="KW-0256">Endoplasmic reticulum</keyword>
<keyword evidence="4" id="KW-0328">Glycosyltransferase</keyword>
<evidence type="ECO:0000256" key="1">
    <source>
        <dbReference type="ARBA" id="ARBA00004389"/>
    </source>
</evidence>
<dbReference type="InterPro" id="IPR002213">
    <property type="entry name" value="UDP_glucos_trans"/>
</dbReference>
<dbReference type="Pfam" id="PF00201">
    <property type="entry name" value="UDPGT"/>
    <property type="match status" value="1"/>
</dbReference>
<feature type="transmembrane region" description="Helical" evidence="12">
    <location>
        <begin position="22"/>
        <end position="40"/>
    </location>
</feature>
<evidence type="ECO:0000256" key="7">
    <source>
        <dbReference type="ARBA" id="ARBA00022729"/>
    </source>
</evidence>
<evidence type="ECO:0000256" key="9">
    <source>
        <dbReference type="ARBA" id="ARBA00022989"/>
    </source>
</evidence>
<dbReference type="PANTHER" id="PTHR48043">
    <property type="entry name" value="EG:EG0003.4 PROTEIN-RELATED"/>
    <property type="match status" value="1"/>
</dbReference>
<keyword evidence="6 12" id="KW-0812">Transmembrane</keyword>
<dbReference type="STRING" id="56216.A0A1A6FSM3"/>
<evidence type="ECO:0000256" key="2">
    <source>
        <dbReference type="ARBA" id="ARBA00009995"/>
    </source>
</evidence>
<keyword evidence="7" id="KW-0732">Signal</keyword>
<dbReference type="InterPro" id="IPR050271">
    <property type="entry name" value="UDP-glycosyltransferase"/>
</dbReference>
<comment type="similarity">
    <text evidence="2">Belongs to the UDP-glycosyltransferase family.</text>
</comment>
<dbReference type="GO" id="GO:0015020">
    <property type="term" value="F:glucuronosyltransferase activity"/>
    <property type="evidence" value="ECO:0007669"/>
    <property type="project" value="UniProtKB-EC"/>
</dbReference>
<evidence type="ECO:0000256" key="10">
    <source>
        <dbReference type="ARBA" id="ARBA00023136"/>
    </source>
</evidence>
<keyword evidence="5" id="KW-0808">Transferase</keyword>
<keyword evidence="10 12" id="KW-0472">Membrane</keyword>
<evidence type="ECO:0000313" key="14">
    <source>
        <dbReference type="Proteomes" id="UP000092124"/>
    </source>
</evidence>
<evidence type="ECO:0000256" key="6">
    <source>
        <dbReference type="ARBA" id="ARBA00022692"/>
    </source>
</evidence>
<name>A0A1A6FSM3_NEOLE</name>
<dbReference type="EMBL" id="LZPO01118383">
    <property type="protein sequence ID" value="OBS56956.1"/>
    <property type="molecule type" value="Genomic_DNA"/>
</dbReference>
<dbReference type="GO" id="GO:0005789">
    <property type="term" value="C:endoplasmic reticulum membrane"/>
    <property type="evidence" value="ECO:0007669"/>
    <property type="project" value="UniProtKB-SubCell"/>
</dbReference>
<proteinExistence type="inferred from homology"/>
<organism evidence="13 14">
    <name type="scientific">Neotoma lepida</name>
    <name type="common">Desert woodrat</name>
    <dbReference type="NCBI Taxonomy" id="56216"/>
    <lineage>
        <taxon>Eukaryota</taxon>
        <taxon>Metazoa</taxon>
        <taxon>Chordata</taxon>
        <taxon>Craniata</taxon>
        <taxon>Vertebrata</taxon>
        <taxon>Euteleostomi</taxon>
        <taxon>Mammalia</taxon>
        <taxon>Eutheria</taxon>
        <taxon>Euarchontoglires</taxon>
        <taxon>Glires</taxon>
        <taxon>Rodentia</taxon>
        <taxon>Myomorpha</taxon>
        <taxon>Muroidea</taxon>
        <taxon>Cricetidae</taxon>
        <taxon>Neotominae</taxon>
        <taxon>Neotoma</taxon>
    </lineage>
</organism>
<dbReference type="AlphaFoldDB" id="A0A1A6FSM3"/>
<gene>
    <name evidence="13" type="ORF">A6R68_11918</name>
</gene>
<comment type="subcellular location">
    <subcellularLocation>
        <location evidence="1">Endoplasmic reticulum membrane</location>
        <topology evidence="1">Single-pass membrane protein</topology>
    </subcellularLocation>
</comment>
<evidence type="ECO:0000256" key="11">
    <source>
        <dbReference type="ARBA" id="ARBA00023180"/>
    </source>
</evidence>
<dbReference type="EC" id="2.4.1.17" evidence="3"/>
<dbReference type="SUPFAM" id="SSF53756">
    <property type="entry name" value="UDP-Glycosyltransferase/glycogen phosphorylase"/>
    <property type="match status" value="1"/>
</dbReference>
<evidence type="ECO:0000256" key="12">
    <source>
        <dbReference type="SAM" id="Phobius"/>
    </source>
</evidence>
<reference evidence="13 14" key="1">
    <citation type="submission" date="2016-06" db="EMBL/GenBank/DDBJ databases">
        <title>The Draft Genome Sequence and Annotation of the Desert Woodrat Neotoma lepida.</title>
        <authorList>
            <person name="Campbell M."/>
            <person name="Oakeson K.F."/>
            <person name="Yandell M."/>
            <person name="Halpert J.R."/>
            <person name="Dearing D."/>
        </authorList>
    </citation>
    <scope>NUCLEOTIDE SEQUENCE [LARGE SCALE GENOMIC DNA]</scope>
    <source>
        <strain evidence="13">417</strain>
        <tissue evidence="13">Liver</tissue>
    </source>
</reference>
<sequence length="94" mass="11203">MVGIPLFGEQRDNIAHMSQRSSWWFGIQYYLISIVFSFTYKENAMWLSTIHNDQPIKPLDRAIFWIEFVVHHKGAKHLNSLSFNLTWCQYHSLD</sequence>
<evidence type="ECO:0000256" key="4">
    <source>
        <dbReference type="ARBA" id="ARBA00022676"/>
    </source>
</evidence>
<protein>
    <recommendedName>
        <fullName evidence="3">glucuronosyltransferase</fullName>
        <ecNumber evidence="3">2.4.1.17</ecNumber>
    </recommendedName>
</protein>
<evidence type="ECO:0000313" key="13">
    <source>
        <dbReference type="EMBL" id="OBS56956.1"/>
    </source>
</evidence>
<dbReference type="OrthoDB" id="5835829at2759"/>